<dbReference type="EMBL" id="ML976665">
    <property type="protein sequence ID" value="KAF1976799.1"/>
    <property type="molecule type" value="Genomic_DNA"/>
</dbReference>
<feature type="non-terminal residue" evidence="1">
    <location>
        <position position="1"/>
    </location>
</feature>
<name>A0A6A5VK29_9PLEO</name>
<dbReference type="CDD" id="cd00118">
    <property type="entry name" value="LysM"/>
    <property type="match status" value="1"/>
</dbReference>
<reference evidence="1" key="1">
    <citation type="journal article" date="2020" name="Stud. Mycol.">
        <title>101 Dothideomycetes genomes: a test case for predicting lifestyles and emergence of pathogens.</title>
        <authorList>
            <person name="Haridas S."/>
            <person name="Albert R."/>
            <person name="Binder M."/>
            <person name="Bloem J."/>
            <person name="Labutti K."/>
            <person name="Salamov A."/>
            <person name="Andreopoulos B."/>
            <person name="Baker S."/>
            <person name="Barry K."/>
            <person name="Bills G."/>
            <person name="Bluhm B."/>
            <person name="Cannon C."/>
            <person name="Castanera R."/>
            <person name="Culley D."/>
            <person name="Daum C."/>
            <person name="Ezra D."/>
            <person name="Gonzalez J."/>
            <person name="Henrissat B."/>
            <person name="Kuo A."/>
            <person name="Liang C."/>
            <person name="Lipzen A."/>
            <person name="Lutzoni F."/>
            <person name="Magnuson J."/>
            <person name="Mondo S."/>
            <person name="Nolan M."/>
            <person name="Ohm R."/>
            <person name="Pangilinan J."/>
            <person name="Park H.-J."/>
            <person name="Ramirez L."/>
            <person name="Alfaro M."/>
            <person name="Sun H."/>
            <person name="Tritt A."/>
            <person name="Yoshinaga Y."/>
            <person name="Zwiers L.-H."/>
            <person name="Turgeon B."/>
            <person name="Goodwin S."/>
            <person name="Spatafora J."/>
            <person name="Crous P."/>
            <person name="Grigoriev I."/>
        </authorList>
    </citation>
    <scope>NUCLEOTIDE SEQUENCE</scope>
    <source>
        <strain evidence="1">CBS 107.79</strain>
    </source>
</reference>
<organism evidence="1 2">
    <name type="scientific">Bimuria novae-zelandiae CBS 107.79</name>
    <dbReference type="NCBI Taxonomy" id="1447943"/>
    <lineage>
        <taxon>Eukaryota</taxon>
        <taxon>Fungi</taxon>
        <taxon>Dikarya</taxon>
        <taxon>Ascomycota</taxon>
        <taxon>Pezizomycotina</taxon>
        <taxon>Dothideomycetes</taxon>
        <taxon>Pleosporomycetidae</taxon>
        <taxon>Pleosporales</taxon>
        <taxon>Massarineae</taxon>
        <taxon>Didymosphaeriaceae</taxon>
        <taxon>Bimuria</taxon>
    </lineage>
</organism>
<sequence length="92" mass="9850">TVPDGLVHRAGSCTTPPNNASISTFSTRDNYTTMALINEAIADLESREAGDNFSIQGIAKKYGVSHSTLSQRWNHQTGPRAAGYAAQQLLSL</sequence>
<evidence type="ECO:0000313" key="1">
    <source>
        <dbReference type="EMBL" id="KAF1976799.1"/>
    </source>
</evidence>
<keyword evidence="2" id="KW-1185">Reference proteome</keyword>
<protein>
    <recommendedName>
        <fullName evidence="3">HTH psq-type domain-containing protein</fullName>
    </recommendedName>
</protein>
<dbReference type="InterPro" id="IPR018392">
    <property type="entry name" value="LysM"/>
</dbReference>
<dbReference type="AlphaFoldDB" id="A0A6A5VK29"/>
<gene>
    <name evidence="1" type="ORF">BU23DRAFT_626262</name>
</gene>
<evidence type="ECO:0000313" key="2">
    <source>
        <dbReference type="Proteomes" id="UP000800036"/>
    </source>
</evidence>
<dbReference type="Proteomes" id="UP000800036">
    <property type="component" value="Unassembled WGS sequence"/>
</dbReference>
<dbReference type="OrthoDB" id="3942738at2759"/>
<proteinExistence type="predicted"/>
<accession>A0A6A5VK29</accession>
<evidence type="ECO:0008006" key="3">
    <source>
        <dbReference type="Google" id="ProtNLM"/>
    </source>
</evidence>